<organism evidence="2 3">
    <name type="scientific">Dyadobacter soli</name>
    <dbReference type="NCBI Taxonomy" id="659014"/>
    <lineage>
        <taxon>Bacteria</taxon>
        <taxon>Pseudomonadati</taxon>
        <taxon>Bacteroidota</taxon>
        <taxon>Cytophagia</taxon>
        <taxon>Cytophagales</taxon>
        <taxon>Spirosomataceae</taxon>
        <taxon>Dyadobacter</taxon>
    </lineage>
</organism>
<dbReference type="EMBL" id="FNAN01000014">
    <property type="protein sequence ID" value="SDF97245.1"/>
    <property type="molecule type" value="Genomic_DNA"/>
</dbReference>
<evidence type="ECO:0000313" key="2">
    <source>
        <dbReference type="EMBL" id="SDF97245.1"/>
    </source>
</evidence>
<feature type="transmembrane region" description="Helical" evidence="1">
    <location>
        <begin position="85"/>
        <end position="101"/>
    </location>
</feature>
<gene>
    <name evidence="2" type="ORF">SAMN04487996_11435</name>
</gene>
<keyword evidence="1" id="KW-0812">Transmembrane</keyword>
<dbReference type="STRING" id="659014.SAMN04487996_11435"/>
<feature type="transmembrane region" description="Helical" evidence="1">
    <location>
        <begin position="152"/>
        <end position="174"/>
    </location>
</feature>
<sequence length="578" mass="66636">MIKFPSLKTLSDSLLDTIMRYRWVTLIAFLKTILLIWLTETPFSEKIDRNEITRFCFVAALALPLFLAIQLAGEWRSWKPNVRRGLAALIIAALGGYYMLMDQNPDNSETYRFLIFLLGAHLFVSYAPFIGSGDTEGFWQFNKTLFLQFLNATLYSGTLYIGLLIAVQTVKYLFGIEYSFAVEMDLFLIVSCFFHTIFFLSKIPRPEEDISGYPNGLKVFTQYVLLPLEVVYLIILYAYVGKIVLQWQLPEGRIAYLVLAFSVAGIFALLLLYPLRKSSQERWVSIFARRFYLALLPLIVLLFIGIFRRINDYGITENRYIVGLLACWLAGIALYFLSGRRDDIRWVPVTLSIFCFLLPLGPWNIFVVSKNSQLKQFREILSRNHVLDVKNQITQRKTVTKDDRERLASIIQFFRSRELTGLESYFAGFKEKDKSDFQYYLTMENTLNKFVISEKQEESENYTNFSPLLAKNAVGISVSGFERALFVDANQDKLLGDGHVEIKIGTYGKTWTLYRDKKKVTVWNIADRVNALQASFGSHAEDVPQDSLMLTYGDYKMVFRSLSSDNSSYYGYGVLLYK</sequence>
<dbReference type="InterPro" id="IPR025291">
    <property type="entry name" value="DUF4153"/>
</dbReference>
<reference evidence="3" key="1">
    <citation type="submission" date="2016-10" db="EMBL/GenBank/DDBJ databases">
        <authorList>
            <person name="Varghese N."/>
            <person name="Submissions S."/>
        </authorList>
    </citation>
    <scope>NUCLEOTIDE SEQUENCE [LARGE SCALE GENOMIC DNA]</scope>
    <source>
        <strain evidence="3">DSM 25329</strain>
    </source>
</reference>
<feature type="transmembrane region" description="Helical" evidence="1">
    <location>
        <begin position="319"/>
        <end position="337"/>
    </location>
</feature>
<feature type="transmembrane region" description="Helical" evidence="1">
    <location>
        <begin position="349"/>
        <end position="368"/>
    </location>
</feature>
<dbReference type="RefSeq" id="WP_090154789.1">
    <property type="nucleotide sequence ID" value="NZ_FNAN01000014.1"/>
</dbReference>
<evidence type="ECO:0000256" key="1">
    <source>
        <dbReference type="SAM" id="Phobius"/>
    </source>
</evidence>
<feature type="transmembrane region" description="Helical" evidence="1">
    <location>
        <begin position="52"/>
        <end position="73"/>
    </location>
</feature>
<feature type="transmembrane region" description="Helical" evidence="1">
    <location>
        <begin position="223"/>
        <end position="245"/>
    </location>
</feature>
<feature type="transmembrane region" description="Helical" evidence="1">
    <location>
        <begin position="186"/>
        <end position="203"/>
    </location>
</feature>
<protein>
    <recommendedName>
        <fullName evidence="4">DUF4153 domain-containing protein</fullName>
    </recommendedName>
</protein>
<feature type="transmembrane region" description="Helical" evidence="1">
    <location>
        <begin position="20"/>
        <end position="40"/>
    </location>
</feature>
<accession>A0A1G7QFL2</accession>
<dbReference type="Pfam" id="PF13687">
    <property type="entry name" value="DUF4153"/>
    <property type="match status" value="1"/>
</dbReference>
<dbReference type="Proteomes" id="UP000198748">
    <property type="component" value="Unassembled WGS sequence"/>
</dbReference>
<proteinExistence type="predicted"/>
<dbReference type="AlphaFoldDB" id="A0A1G7QFL2"/>
<name>A0A1G7QFL2_9BACT</name>
<evidence type="ECO:0000313" key="3">
    <source>
        <dbReference type="Proteomes" id="UP000198748"/>
    </source>
</evidence>
<dbReference type="OrthoDB" id="9809196at2"/>
<keyword evidence="1" id="KW-1133">Transmembrane helix</keyword>
<evidence type="ECO:0008006" key="4">
    <source>
        <dbReference type="Google" id="ProtNLM"/>
    </source>
</evidence>
<feature type="transmembrane region" description="Helical" evidence="1">
    <location>
        <begin position="113"/>
        <end position="132"/>
    </location>
</feature>
<keyword evidence="3" id="KW-1185">Reference proteome</keyword>
<feature type="transmembrane region" description="Helical" evidence="1">
    <location>
        <begin position="287"/>
        <end position="307"/>
    </location>
</feature>
<keyword evidence="1" id="KW-0472">Membrane</keyword>
<feature type="transmembrane region" description="Helical" evidence="1">
    <location>
        <begin position="254"/>
        <end position="275"/>
    </location>
</feature>